<dbReference type="EMBL" id="MPUH01000072">
    <property type="protein sequence ID" value="OMJ91888.1"/>
    <property type="molecule type" value="Genomic_DNA"/>
</dbReference>
<dbReference type="AlphaFoldDB" id="A0A1R2CSD0"/>
<evidence type="ECO:0000256" key="1">
    <source>
        <dbReference type="SAM" id="MobiDB-lite"/>
    </source>
</evidence>
<evidence type="ECO:0000313" key="3">
    <source>
        <dbReference type="Proteomes" id="UP000187209"/>
    </source>
</evidence>
<sequence>MTEFDPAALLKQLRSKTPTRAPELPPRPVIEEPPPPKTPQIEERILALENQLKTSLQNEQKYLKERDVALQQVKEIQSKFTESELRLNEKIKFLEAMLEREKQRTKEENPAKPKPPAKVDTKKPAFSPAVSSNSARYTPSKPKGILDLSPLVELYKIMPDFPRPVIKLDFSSIKLS</sequence>
<reference evidence="2 3" key="1">
    <citation type="submission" date="2016-11" db="EMBL/GenBank/DDBJ databases">
        <title>The macronuclear genome of Stentor coeruleus: a giant cell with tiny introns.</title>
        <authorList>
            <person name="Slabodnick M."/>
            <person name="Ruby J.G."/>
            <person name="Reiff S.B."/>
            <person name="Swart E.C."/>
            <person name="Gosai S."/>
            <person name="Prabakaran S."/>
            <person name="Witkowska E."/>
            <person name="Larue G.E."/>
            <person name="Fisher S."/>
            <person name="Freeman R.M."/>
            <person name="Gunawardena J."/>
            <person name="Chu W."/>
            <person name="Stover N.A."/>
            <person name="Gregory B.D."/>
            <person name="Nowacki M."/>
            <person name="Derisi J."/>
            <person name="Roy S.W."/>
            <person name="Marshall W.F."/>
            <person name="Sood P."/>
        </authorList>
    </citation>
    <scope>NUCLEOTIDE SEQUENCE [LARGE SCALE GENOMIC DNA]</scope>
    <source>
        <strain evidence="2">WM001</strain>
    </source>
</reference>
<comment type="caution">
    <text evidence="2">The sequence shown here is derived from an EMBL/GenBank/DDBJ whole genome shotgun (WGS) entry which is preliminary data.</text>
</comment>
<proteinExistence type="predicted"/>
<organism evidence="2 3">
    <name type="scientific">Stentor coeruleus</name>
    <dbReference type="NCBI Taxonomy" id="5963"/>
    <lineage>
        <taxon>Eukaryota</taxon>
        <taxon>Sar</taxon>
        <taxon>Alveolata</taxon>
        <taxon>Ciliophora</taxon>
        <taxon>Postciliodesmatophora</taxon>
        <taxon>Heterotrichea</taxon>
        <taxon>Heterotrichida</taxon>
        <taxon>Stentoridae</taxon>
        <taxon>Stentor</taxon>
    </lineage>
</organism>
<keyword evidence="3" id="KW-1185">Reference proteome</keyword>
<feature type="compositionally biased region" description="Pro residues" evidence="1">
    <location>
        <begin position="23"/>
        <end position="38"/>
    </location>
</feature>
<feature type="compositionally biased region" description="Basic and acidic residues" evidence="1">
    <location>
        <begin position="100"/>
        <end position="123"/>
    </location>
</feature>
<dbReference type="Proteomes" id="UP000187209">
    <property type="component" value="Unassembled WGS sequence"/>
</dbReference>
<dbReference type="OrthoDB" id="10576065at2759"/>
<gene>
    <name evidence="2" type="ORF">SteCoe_5445</name>
</gene>
<accession>A0A1R2CSD0</accession>
<feature type="region of interest" description="Disordered" evidence="1">
    <location>
        <begin position="100"/>
        <end position="142"/>
    </location>
</feature>
<feature type="region of interest" description="Disordered" evidence="1">
    <location>
        <begin position="1"/>
        <end position="38"/>
    </location>
</feature>
<name>A0A1R2CSD0_9CILI</name>
<evidence type="ECO:0000313" key="2">
    <source>
        <dbReference type="EMBL" id="OMJ91888.1"/>
    </source>
</evidence>
<protein>
    <submittedName>
        <fullName evidence="2">Uncharacterized protein</fullName>
    </submittedName>
</protein>